<dbReference type="InterPro" id="IPR006612">
    <property type="entry name" value="THAP_Znf"/>
</dbReference>
<feature type="domain" description="THAP-type" evidence="7">
    <location>
        <begin position="1"/>
        <end position="105"/>
    </location>
</feature>
<evidence type="ECO:0000256" key="5">
    <source>
        <dbReference type="ARBA" id="ARBA00023125"/>
    </source>
</evidence>
<dbReference type="Pfam" id="PF05485">
    <property type="entry name" value="THAP"/>
    <property type="match status" value="1"/>
</dbReference>
<keyword evidence="4" id="KW-0862">Zinc</keyword>
<dbReference type="Pfam" id="PF13613">
    <property type="entry name" value="HTH_Tnp_4"/>
    <property type="match status" value="1"/>
</dbReference>
<evidence type="ECO:0000256" key="2">
    <source>
        <dbReference type="ARBA" id="ARBA00022723"/>
    </source>
</evidence>
<keyword evidence="8" id="KW-1185">Reference proteome</keyword>
<sequence>MPKVICAVVGCHNSTYRINKWKTEICDQHRSLHGVGACICDPPFYLYPFPSKLNNHEMYKEWCRIMYRTDKLTKKNWEATKYDRVCSEHFIDGKSTTEHPYPTLALGRSLSKVKAPRRKLYKHALEPIQKRQKVTFTHSSNPDNTELSDTPSITCPSIAGPSDDTNVPEWIHNYIEPLQCDCPGEHCPRCHMKDIEIKEKDKLIKQLSEKPPNPKLQFDGIITDDKACLFYTGITTIKIFNLLFEYFKPKVVKMMYWKGAKTSKSQTQESPMKRGPGRKVEIKEEMLITLMKLRLGLLNEYIARTFNLSEGLVSSIFTTWVKVIGPLLKESIFLPDPENIRANLPRCFMKRTSRLRGILDCTEFFIDRPRELELQALTWSDYKKHNTIKVLVVITPRGKIGFLSEAWGGRISDRHITLNSGFMDKVELYDQYMADRGFDIAGDLLLHRAELIIPPGARGHEQMSGSDVKKTKEVANLRIHIERAIERIKRFRILKTTLPLTLVPLANDIIMTCAGLCNLLDPLIK</sequence>
<dbReference type="Pfam" id="PF13359">
    <property type="entry name" value="DDE_Tnp_4"/>
    <property type="match status" value="1"/>
</dbReference>
<keyword evidence="3 6" id="KW-0863">Zinc-finger</keyword>
<evidence type="ECO:0000313" key="8">
    <source>
        <dbReference type="Proteomes" id="UP000694865"/>
    </source>
</evidence>
<dbReference type="InterPro" id="IPR027806">
    <property type="entry name" value="HARBI1_dom"/>
</dbReference>
<reference evidence="9" key="1">
    <citation type="submission" date="2025-08" db="UniProtKB">
        <authorList>
            <consortium name="RefSeq"/>
        </authorList>
    </citation>
    <scope>IDENTIFICATION</scope>
    <source>
        <tissue evidence="9">Testes</tissue>
    </source>
</reference>
<evidence type="ECO:0000256" key="6">
    <source>
        <dbReference type="PROSITE-ProRule" id="PRU00309"/>
    </source>
</evidence>
<evidence type="ECO:0000313" key="9">
    <source>
        <dbReference type="RefSeq" id="XP_002740409.1"/>
    </source>
</evidence>
<evidence type="ECO:0000256" key="4">
    <source>
        <dbReference type="ARBA" id="ARBA00022833"/>
    </source>
</evidence>
<dbReference type="RefSeq" id="XP_002740409.1">
    <property type="nucleotide sequence ID" value="XM_002740363.1"/>
</dbReference>
<protein>
    <submittedName>
        <fullName evidence="9">Uncharacterized protein LOC100373789</fullName>
    </submittedName>
</protein>
<dbReference type="Proteomes" id="UP000694865">
    <property type="component" value="Unplaced"/>
</dbReference>
<organism evidence="8 9">
    <name type="scientific">Saccoglossus kowalevskii</name>
    <name type="common">Acorn worm</name>
    <dbReference type="NCBI Taxonomy" id="10224"/>
    <lineage>
        <taxon>Eukaryota</taxon>
        <taxon>Metazoa</taxon>
        <taxon>Hemichordata</taxon>
        <taxon>Enteropneusta</taxon>
        <taxon>Harrimaniidae</taxon>
        <taxon>Saccoglossus</taxon>
    </lineage>
</organism>
<keyword evidence="5 6" id="KW-0238">DNA-binding</keyword>
<dbReference type="SMART" id="SM00980">
    <property type="entry name" value="THAP"/>
    <property type="match status" value="1"/>
</dbReference>
<name>A0ABM0GYT8_SACKO</name>
<dbReference type="PROSITE" id="PS50950">
    <property type="entry name" value="ZF_THAP"/>
    <property type="match status" value="1"/>
</dbReference>
<gene>
    <name evidence="9" type="primary">LOC100373789</name>
</gene>
<proteinExistence type="predicted"/>
<accession>A0ABM0GYT8</accession>
<dbReference type="GeneID" id="100373789"/>
<evidence type="ECO:0000259" key="7">
    <source>
        <dbReference type="PROSITE" id="PS50950"/>
    </source>
</evidence>
<dbReference type="PANTHER" id="PTHR23080">
    <property type="entry name" value="THAP DOMAIN PROTEIN"/>
    <property type="match status" value="1"/>
</dbReference>
<evidence type="ECO:0000256" key="3">
    <source>
        <dbReference type="ARBA" id="ARBA00022771"/>
    </source>
</evidence>
<evidence type="ECO:0000256" key="1">
    <source>
        <dbReference type="ARBA" id="ARBA00001968"/>
    </source>
</evidence>
<comment type="cofactor">
    <cofactor evidence="1">
        <name>a divalent metal cation</name>
        <dbReference type="ChEBI" id="CHEBI:60240"/>
    </cofactor>
</comment>
<dbReference type="InterPro" id="IPR027805">
    <property type="entry name" value="Transposase_HTH_dom"/>
</dbReference>
<keyword evidence="2" id="KW-0479">Metal-binding</keyword>